<dbReference type="Proteomes" id="UP000006038">
    <property type="component" value="Chromosome 3"/>
</dbReference>
<evidence type="ECO:0000313" key="3">
    <source>
        <dbReference type="Proteomes" id="UP000006038"/>
    </source>
</evidence>
<proteinExistence type="predicted"/>
<keyword evidence="3" id="KW-1185">Reference proteome</keyword>
<accession>J3LUI2</accession>
<dbReference type="AlphaFoldDB" id="J3LUI2"/>
<reference evidence="2" key="2">
    <citation type="submission" date="2013-04" db="UniProtKB">
        <authorList>
            <consortium name="EnsemblPlants"/>
        </authorList>
    </citation>
    <scope>IDENTIFICATION</scope>
</reference>
<evidence type="ECO:0000256" key="1">
    <source>
        <dbReference type="SAM" id="MobiDB-lite"/>
    </source>
</evidence>
<feature type="region of interest" description="Disordered" evidence="1">
    <location>
        <begin position="60"/>
        <end position="80"/>
    </location>
</feature>
<sequence>MGLAELLDIFRIVWHLCRSHFQVAVRLKAALDLVAKCLDIKIKALKLLRLDVATAAAATTGADIQGPKQSAREAASHNDR</sequence>
<reference evidence="2" key="1">
    <citation type="journal article" date="2013" name="Nat. Commun.">
        <title>Whole-genome sequencing of Oryza brachyantha reveals mechanisms underlying Oryza genome evolution.</title>
        <authorList>
            <person name="Chen J."/>
            <person name="Huang Q."/>
            <person name="Gao D."/>
            <person name="Wang J."/>
            <person name="Lang Y."/>
            <person name="Liu T."/>
            <person name="Li B."/>
            <person name="Bai Z."/>
            <person name="Luis Goicoechea J."/>
            <person name="Liang C."/>
            <person name="Chen C."/>
            <person name="Zhang W."/>
            <person name="Sun S."/>
            <person name="Liao Y."/>
            <person name="Zhang X."/>
            <person name="Yang L."/>
            <person name="Song C."/>
            <person name="Wang M."/>
            <person name="Shi J."/>
            <person name="Liu G."/>
            <person name="Liu J."/>
            <person name="Zhou H."/>
            <person name="Zhou W."/>
            <person name="Yu Q."/>
            <person name="An N."/>
            <person name="Chen Y."/>
            <person name="Cai Q."/>
            <person name="Wang B."/>
            <person name="Liu B."/>
            <person name="Min J."/>
            <person name="Huang Y."/>
            <person name="Wu H."/>
            <person name="Li Z."/>
            <person name="Zhang Y."/>
            <person name="Yin Y."/>
            <person name="Song W."/>
            <person name="Jiang J."/>
            <person name="Jackson S.A."/>
            <person name="Wing R.A."/>
            <person name="Wang J."/>
            <person name="Chen M."/>
        </authorList>
    </citation>
    <scope>NUCLEOTIDE SEQUENCE [LARGE SCALE GENOMIC DNA]</scope>
    <source>
        <strain evidence="2">cv. IRGC 101232</strain>
    </source>
</reference>
<feature type="compositionally biased region" description="Basic and acidic residues" evidence="1">
    <location>
        <begin position="70"/>
        <end position="80"/>
    </location>
</feature>
<dbReference type="HOGENOM" id="CLU_2593618_0_0_1"/>
<dbReference type="Gramene" id="OB03G47080.1">
    <property type="protein sequence ID" value="OB03G47080.1"/>
    <property type="gene ID" value="OB03G47080"/>
</dbReference>
<evidence type="ECO:0000313" key="2">
    <source>
        <dbReference type="EnsemblPlants" id="OB03G47080.1"/>
    </source>
</evidence>
<organism evidence="2">
    <name type="scientific">Oryza brachyantha</name>
    <name type="common">malo sina</name>
    <dbReference type="NCBI Taxonomy" id="4533"/>
    <lineage>
        <taxon>Eukaryota</taxon>
        <taxon>Viridiplantae</taxon>
        <taxon>Streptophyta</taxon>
        <taxon>Embryophyta</taxon>
        <taxon>Tracheophyta</taxon>
        <taxon>Spermatophyta</taxon>
        <taxon>Magnoliopsida</taxon>
        <taxon>Liliopsida</taxon>
        <taxon>Poales</taxon>
        <taxon>Poaceae</taxon>
        <taxon>BOP clade</taxon>
        <taxon>Oryzoideae</taxon>
        <taxon>Oryzeae</taxon>
        <taxon>Oryzinae</taxon>
        <taxon>Oryza</taxon>
    </lineage>
</organism>
<name>J3LUI2_ORYBR</name>
<dbReference type="EnsemblPlants" id="OB03G47080.1">
    <property type="protein sequence ID" value="OB03G47080.1"/>
    <property type="gene ID" value="OB03G47080"/>
</dbReference>
<protein>
    <submittedName>
        <fullName evidence="2">Uncharacterized protein</fullName>
    </submittedName>
</protein>